<dbReference type="InterPro" id="IPR005887">
    <property type="entry name" value="GH92_a_mannosidase_put"/>
</dbReference>
<dbReference type="Gene3D" id="2.60.120.260">
    <property type="entry name" value="Galactose-binding domain-like"/>
    <property type="match status" value="1"/>
</dbReference>
<dbReference type="InterPro" id="IPR008979">
    <property type="entry name" value="Galactose-bd-like_sf"/>
</dbReference>
<evidence type="ECO:0008006" key="6">
    <source>
        <dbReference type="Google" id="ProtNLM"/>
    </source>
</evidence>
<dbReference type="GO" id="GO:0005829">
    <property type="term" value="C:cytosol"/>
    <property type="evidence" value="ECO:0007669"/>
    <property type="project" value="TreeGrafter"/>
</dbReference>
<dbReference type="Gene3D" id="1.20.1610.10">
    <property type="entry name" value="alpha-1,2-mannosidases domains"/>
    <property type="match status" value="1"/>
</dbReference>
<feature type="domain" description="Glycosyl hydrolase family 92 N-terminal" evidence="4">
    <location>
        <begin position="32"/>
        <end position="257"/>
    </location>
</feature>
<dbReference type="PANTHER" id="PTHR12143:SF39">
    <property type="entry name" value="SECRETED PROTEIN"/>
    <property type="match status" value="1"/>
</dbReference>
<feature type="domain" description="Glycosyl hydrolase family 92" evidence="2">
    <location>
        <begin position="264"/>
        <end position="721"/>
    </location>
</feature>
<evidence type="ECO:0000259" key="2">
    <source>
        <dbReference type="Pfam" id="PF07971"/>
    </source>
</evidence>
<dbReference type="FunFam" id="1.20.1050.60:FF:000001">
    <property type="entry name" value="Putative alpha-1,2-mannosidase"/>
    <property type="match status" value="1"/>
</dbReference>
<dbReference type="NCBIfam" id="TIGR01180">
    <property type="entry name" value="aman2_put"/>
    <property type="match status" value="1"/>
</dbReference>
<reference evidence="5" key="1">
    <citation type="submission" date="2019-08" db="EMBL/GenBank/DDBJ databases">
        <authorList>
            <person name="Kucharzyk K."/>
            <person name="Murdoch R.W."/>
            <person name="Higgins S."/>
            <person name="Loffler F."/>
        </authorList>
    </citation>
    <scope>NUCLEOTIDE SEQUENCE</scope>
</reference>
<dbReference type="InterPro" id="IPR000421">
    <property type="entry name" value="FA58C"/>
</dbReference>
<dbReference type="PROSITE" id="PS51257">
    <property type="entry name" value="PROKAR_LIPOPROTEIN"/>
    <property type="match status" value="1"/>
</dbReference>
<dbReference type="SUPFAM" id="SSF48208">
    <property type="entry name" value="Six-hairpin glycosidases"/>
    <property type="match status" value="1"/>
</dbReference>
<dbReference type="GO" id="GO:0006516">
    <property type="term" value="P:glycoprotein catabolic process"/>
    <property type="evidence" value="ECO:0007669"/>
    <property type="project" value="TreeGrafter"/>
</dbReference>
<dbReference type="GO" id="GO:0005975">
    <property type="term" value="P:carbohydrate metabolic process"/>
    <property type="evidence" value="ECO:0007669"/>
    <property type="project" value="InterPro"/>
</dbReference>
<name>A0A644V6I8_9ZZZZ</name>
<dbReference type="Gene3D" id="3.30.2080.10">
    <property type="entry name" value="GH92 mannosidase domain"/>
    <property type="match status" value="1"/>
</dbReference>
<dbReference type="InterPro" id="IPR008928">
    <property type="entry name" value="6-hairpin_glycosidase_sf"/>
</dbReference>
<dbReference type="InterPro" id="IPR012939">
    <property type="entry name" value="Glyco_hydro_92"/>
</dbReference>
<dbReference type="EMBL" id="VSSQ01000230">
    <property type="protein sequence ID" value="MPL86959.1"/>
    <property type="molecule type" value="Genomic_DNA"/>
</dbReference>
<dbReference type="Gene3D" id="2.70.98.10">
    <property type="match status" value="1"/>
</dbReference>
<evidence type="ECO:0000259" key="1">
    <source>
        <dbReference type="Pfam" id="PF00754"/>
    </source>
</evidence>
<evidence type="ECO:0000259" key="4">
    <source>
        <dbReference type="Pfam" id="PF17678"/>
    </source>
</evidence>
<accession>A0A644V6I8</accession>
<evidence type="ECO:0000259" key="3">
    <source>
        <dbReference type="Pfam" id="PF13290"/>
    </source>
</evidence>
<dbReference type="Pfam" id="PF07971">
    <property type="entry name" value="Glyco_hydro_92"/>
    <property type="match status" value="1"/>
</dbReference>
<dbReference type="GO" id="GO:0000224">
    <property type="term" value="F:peptide-N4-(N-acetyl-beta-glucosaminyl)asparagine amidase activity"/>
    <property type="evidence" value="ECO:0007669"/>
    <property type="project" value="TreeGrafter"/>
</dbReference>
<feature type="domain" description="F5/8 type C" evidence="1">
    <location>
        <begin position="840"/>
        <end position="954"/>
    </location>
</feature>
<dbReference type="InterPro" id="IPR050883">
    <property type="entry name" value="PNGase"/>
</dbReference>
<dbReference type="FunFam" id="3.30.2080.10:FF:000001">
    <property type="entry name" value="Alpha-1,2-mannosidase subfamily"/>
    <property type="match status" value="1"/>
</dbReference>
<sequence>MKKLSATFIALLLSVFFSACKQQAETGEPASYVDPFIGTGGHGHTYPGATVPFGMVQLSPQTRLDGWDGCSGYHFTDSVIYGFAHTALNGTGVSDYGDILVMPVVGEPVFKNTEYNSPFNKNNEKAEAGYYSVKLDKPGVFAEMTATTRAGYHRYTFPATEAANLIVDLQHRDIVLESWIEFVSDTEIRGMRRSTNWAKDMVWYFHMKFSKPIARKGIVVNDTLLADALRAEGTNIKVFAGFTTTEGEQIEVKVGLSAVDSEGALKNLTAEIPGWNFDEIRKQSFDTWNKELGKIRVKGGSDDQLKVFYSALYHAMLQPNTFMDVDGRYRAMDRGIHTADGFTNYTVFSLWDTYRAWHPLMTIIEQERTTDFIKTMLNMYEKGGLLPVWELAGNETWCMIGNHSIPVIADAWAKGIRGYDGSKALEAMLKSASQDHHGLDVYRRYGYIPGDKEHESISKTLEYAYNDWCIAVMAKDLGRDDLYREYLRRAQSYKNIFDPSTGFMRPKLNGNWLTPFDPTTVDWHFTEANSFHYSYYVPQDISGLTALHGSKGKFAAKIDELFTTETEVGGRDMKDISGLIGQYAQGNEPSHHMAYLYNFVGQPWKTQHRVRQIMDEFYTPQPDGLIGNEDCGQMSAWLIMSAMGFYPVTPGLPEYIIGTPWFREMEITLENGNVLKIIANNVSKEKFYIQSAALNGEKYTRSFISHDDVMKGGELVFTMGNKPNESWGTGEGNEPVTAIKEELILPAPFLIAPDSRFRDGMQVSVGTIVPGCEVFYTTDGSNPDRNSARFTGPVTLNATTTFKAIAYREGFGYSLPVEGNFYKIDLNRKVELLSDYHPNYHGGGPEALIDGLRGAGNWRLGGWQGYQGTDFEAIVDLGSKKPVRKVAAGFVQDVRSWIWMPTEVVFSVSDDGSNFREISRVKNTIPVNDYEMRTADLGAKVNASARYIKVKAENFGTIPQWHLGAGGQAYIFVDEVIVE</sequence>
<dbReference type="PANTHER" id="PTHR12143">
    <property type="entry name" value="PEPTIDE N-GLYCANASE PNGASE -RELATED"/>
    <property type="match status" value="1"/>
</dbReference>
<dbReference type="AlphaFoldDB" id="A0A644V6I8"/>
<protein>
    <recommendedName>
        <fullName evidence="6">F5/8 type C domain-containing protein</fullName>
    </recommendedName>
</protein>
<dbReference type="Pfam" id="PF13290">
    <property type="entry name" value="CHB_HEX_C_1"/>
    <property type="match status" value="1"/>
</dbReference>
<dbReference type="InterPro" id="IPR014718">
    <property type="entry name" value="GH-type_carb-bd"/>
</dbReference>
<comment type="caution">
    <text evidence="5">The sequence shown here is derived from an EMBL/GenBank/DDBJ whole genome shotgun (WGS) entry which is preliminary data.</text>
</comment>
<dbReference type="GO" id="GO:0030246">
    <property type="term" value="F:carbohydrate binding"/>
    <property type="evidence" value="ECO:0007669"/>
    <property type="project" value="InterPro"/>
</dbReference>
<dbReference type="SUPFAM" id="SSF49785">
    <property type="entry name" value="Galactose-binding domain-like"/>
    <property type="match status" value="1"/>
</dbReference>
<dbReference type="Pfam" id="PF17678">
    <property type="entry name" value="Glyco_hydro_92N"/>
    <property type="match status" value="1"/>
</dbReference>
<dbReference type="Gene3D" id="1.20.1050.60">
    <property type="entry name" value="alpha-1,2-mannosidase"/>
    <property type="match status" value="1"/>
</dbReference>
<dbReference type="Pfam" id="PF00754">
    <property type="entry name" value="F5_F8_type_C"/>
    <property type="match status" value="1"/>
</dbReference>
<feature type="domain" description="GH29D-like beta-sandwich" evidence="3">
    <location>
        <begin position="757"/>
        <end position="810"/>
    </location>
</feature>
<gene>
    <name evidence="5" type="ORF">SDC9_32946</name>
</gene>
<proteinExistence type="predicted"/>
<organism evidence="5">
    <name type="scientific">bioreactor metagenome</name>
    <dbReference type="NCBI Taxonomy" id="1076179"/>
    <lineage>
        <taxon>unclassified sequences</taxon>
        <taxon>metagenomes</taxon>
        <taxon>ecological metagenomes</taxon>
    </lineage>
</organism>
<dbReference type="InterPro" id="IPR059177">
    <property type="entry name" value="GH29D-like_dom"/>
</dbReference>
<dbReference type="InterPro" id="IPR041371">
    <property type="entry name" value="GH92_N"/>
</dbReference>
<evidence type="ECO:0000313" key="5">
    <source>
        <dbReference type="EMBL" id="MPL86959.1"/>
    </source>
</evidence>